<dbReference type="AlphaFoldDB" id="A0A5M3Z1C8"/>
<reference evidence="2 3" key="1">
    <citation type="submission" date="2020-01" db="EMBL/GenBank/DDBJ databases">
        <title>Aspergillus terreus IFO 6365 whole genome shotgun sequence.</title>
        <authorList>
            <person name="Kanamasa S."/>
            <person name="Takahashi H."/>
        </authorList>
    </citation>
    <scope>NUCLEOTIDE SEQUENCE [LARGE SCALE GENOMIC DNA]</scope>
    <source>
        <strain evidence="2 3">IFO 6365</strain>
    </source>
</reference>
<dbReference type="Pfam" id="PF01408">
    <property type="entry name" value="GFO_IDH_MocA"/>
    <property type="match status" value="1"/>
</dbReference>
<evidence type="ECO:0000313" key="2">
    <source>
        <dbReference type="EMBL" id="GFF17243.1"/>
    </source>
</evidence>
<dbReference type="GO" id="GO:0000166">
    <property type="term" value="F:nucleotide binding"/>
    <property type="evidence" value="ECO:0007669"/>
    <property type="project" value="InterPro"/>
</dbReference>
<gene>
    <name evidence="2" type="ORF">ATEIFO6365_0006059100</name>
</gene>
<dbReference type="PANTHER" id="PTHR43377:SF1">
    <property type="entry name" value="BILIVERDIN REDUCTASE A"/>
    <property type="match status" value="1"/>
</dbReference>
<accession>A0A5M3Z1C8</accession>
<comment type="caution">
    <text evidence="2">The sequence shown here is derived from an EMBL/GenBank/DDBJ whole genome shotgun (WGS) entry which is preliminary data.</text>
</comment>
<dbReference type="Proteomes" id="UP000452235">
    <property type="component" value="Unassembled WGS sequence"/>
</dbReference>
<keyword evidence="3" id="KW-1185">Reference proteome</keyword>
<dbReference type="EMBL" id="BLJY01000006">
    <property type="protein sequence ID" value="GFF17243.1"/>
    <property type="molecule type" value="Genomic_DNA"/>
</dbReference>
<dbReference type="InterPro" id="IPR000683">
    <property type="entry name" value="Gfo/Idh/MocA-like_OxRdtase_N"/>
</dbReference>
<organism evidence="2 3">
    <name type="scientific">Aspergillus terreus</name>
    <dbReference type="NCBI Taxonomy" id="33178"/>
    <lineage>
        <taxon>Eukaryota</taxon>
        <taxon>Fungi</taxon>
        <taxon>Dikarya</taxon>
        <taxon>Ascomycota</taxon>
        <taxon>Pezizomycotina</taxon>
        <taxon>Eurotiomycetes</taxon>
        <taxon>Eurotiomycetidae</taxon>
        <taxon>Eurotiales</taxon>
        <taxon>Aspergillaceae</taxon>
        <taxon>Aspergillus</taxon>
        <taxon>Aspergillus subgen. Circumdati</taxon>
    </lineage>
</organism>
<protein>
    <submittedName>
        <fullName evidence="2">Cytochrome P450</fullName>
    </submittedName>
</protein>
<dbReference type="InterPro" id="IPR051450">
    <property type="entry name" value="Gfo/Idh/MocA_Oxidoreductases"/>
</dbReference>
<feature type="region of interest" description="Disordered" evidence="1">
    <location>
        <begin position="377"/>
        <end position="398"/>
    </location>
</feature>
<proteinExistence type="predicted"/>
<dbReference type="SUPFAM" id="SSF51735">
    <property type="entry name" value="NAD(P)-binding Rossmann-fold domains"/>
    <property type="match status" value="1"/>
</dbReference>
<dbReference type="Gene3D" id="3.40.50.720">
    <property type="entry name" value="NAD(P)-binding Rossmann-like Domain"/>
    <property type="match status" value="1"/>
</dbReference>
<dbReference type="InterPro" id="IPR036291">
    <property type="entry name" value="NAD(P)-bd_dom_sf"/>
</dbReference>
<evidence type="ECO:0000256" key="1">
    <source>
        <dbReference type="SAM" id="MobiDB-lite"/>
    </source>
</evidence>
<name>A0A5M3Z1C8_ASPTE</name>
<dbReference type="VEuPathDB" id="FungiDB:ATEG_03358"/>
<evidence type="ECO:0000313" key="3">
    <source>
        <dbReference type="Proteomes" id="UP000452235"/>
    </source>
</evidence>
<dbReference type="PANTHER" id="PTHR43377">
    <property type="entry name" value="BILIVERDIN REDUCTASE A"/>
    <property type="match status" value="1"/>
</dbReference>
<sequence>MRPETNGCQRRNVPRFMLVGAGPFAQKTYIPYLKSLEGDGRARLMAVVEVHGMEDTVREVIHHDFPDIYPLFVPAFTTSIPRLAYNRLSEVVAQLHIDCVIISTEPLAHTAYGLWALEQGLNVIMDKPISTRKGACTDPDAALGIADDYKNLLSAYKKLQHRKRTCYLVQSHRRYHPGFHFLLHKIRQLQESTLCPITSLNSSHCDGMWRMPHEIVGQEYHTFKNGYGKLSHSGYHLLDVSSKFMRSSWGGGQDPTKIPNKLEVISSFITPGGFYTALNRSDYERIFGAEYVRRQDYSDDELWRLMDGMGEIDCGILMTAYHDDRPICLVQLNLLHTGFSRRSSVQTGSDLYRDVGRVKHESHDIKCGPFQTIVAESRKSSDKGVSSHPPSSSIGGEDHFDVNIFQNNGLLGNEDPAIQSYTMDDSLSLYPAMLGDTSEKVKRGVLEESLDFMSDKVNVDGLASNLPDHALPAYIMSAAYLSHVRKTMGQNPAVTIELDNGCQHLAIV</sequence>
<dbReference type="OrthoDB" id="4391480at2759"/>